<protein>
    <submittedName>
        <fullName evidence="1">Uncharacterized protein</fullName>
    </submittedName>
</protein>
<sequence>MRCLTLLEMHNLKTRPQSDLPSPAKFGSSKWRTKLTMEKKINAPAIEETSLYRMCLFRRFGFFLSKVTDASTDGVTEHHKNDYKVVMMLFCLYELKLTSKSSSSSCHLMDEIKCLEKSTNKAIKTNNHHITESKTKRRRNE</sequence>
<reference evidence="1" key="2">
    <citation type="submission" date="2020-05" db="UniProtKB">
        <authorList>
            <consortium name="EnsemblMetazoa"/>
        </authorList>
    </citation>
    <scope>IDENTIFICATION</scope>
    <source>
        <strain evidence="1">IAEA</strain>
    </source>
</reference>
<evidence type="ECO:0000313" key="2">
    <source>
        <dbReference type="Proteomes" id="UP000092460"/>
    </source>
</evidence>
<accession>A0A1B0AU13</accession>
<dbReference type="Proteomes" id="UP000092460">
    <property type="component" value="Unassembled WGS sequence"/>
</dbReference>
<dbReference type="EMBL" id="JXJN01003494">
    <property type="status" value="NOT_ANNOTATED_CDS"/>
    <property type="molecule type" value="Genomic_DNA"/>
</dbReference>
<proteinExistence type="predicted"/>
<keyword evidence="2" id="KW-1185">Reference proteome</keyword>
<organism evidence="1 2">
    <name type="scientific">Glossina palpalis gambiensis</name>
    <dbReference type="NCBI Taxonomy" id="67801"/>
    <lineage>
        <taxon>Eukaryota</taxon>
        <taxon>Metazoa</taxon>
        <taxon>Ecdysozoa</taxon>
        <taxon>Arthropoda</taxon>
        <taxon>Hexapoda</taxon>
        <taxon>Insecta</taxon>
        <taxon>Pterygota</taxon>
        <taxon>Neoptera</taxon>
        <taxon>Endopterygota</taxon>
        <taxon>Diptera</taxon>
        <taxon>Brachycera</taxon>
        <taxon>Muscomorpha</taxon>
        <taxon>Hippoboscoidea</taxon>
        <taxon>Glossinidae</taxon>
        <taxon>Glossina</taxon>
    </lineage>
</organism>
<dbReference type="VEuPathDB" id="VectorBase:GPPI008573"/>
<dbReference type="AlphaFoldDB" id="A0A1B0AU13"/>
<reference evidence="2" key="1">
    <citation type="submission" date="2015-01" db="EMBL/GenBank/DDBJ databases">
        <authorList>
            <person name="Aksoy S."/>
            <person name="Warren W."/>
            <person name="Wilson R.K."/>
        </authorList>
    </citation>
    <scope>NUCLEOTIDE SEQUENCE [LARGE SCALE GENOMIC DNA]</scope>
    <source>
        <strain evidence="2">IAEA</strain>
    </source>
</reference>
<dbReference type="EnsemblMetazoa" id="GPPI008573-RA">
    <property type="protein sequence ID" value="GPPI008573-PA"/>
    <property type="gene ID" value="GPPI008573"/>
</dbReference>
<evidence type="ECO:0000313" key="1">
    <source>
        <dbReference type="EnsemblMetazoa" id="GPPI008573-PA"/>
    </source>
</evidence>
<name>A0A1B0AU13_9MUSC</name>